<evidence type="ECO:0000313" key="3">
    <source>
        <dbReference type="EMBL" id="OMJ29167.1"/>
    </source>
</evidence>
<dbReference type="EMBL" id="LSSM01000358">
    <property type="protein sequence ID" value="OMJ29167.1"/>
    <property type="molecule type" value="Genomic_DNA"/>
</dbReference>
<proteinExistence type="predicted"/>
<evidence type="ECO:0000313" key="4">
    <source>
        <dbReference type="Proteomes" id="UP000187429"/>
    </source>
</evidence>
<evidence type="ECO:0000256" key="2">
    <source>
        <dbReference type="ARBA" id="ARBA00022786"/>
    </source>
</evidence>
<organism evidence="3 4">
    <name type="scientific">Smittium culicis</name>
    <dbReference type="NCBI Taxonomy" id="133412"/>
    <lineage>
        <taxon>Eukaryota</taxon>
        <taxon>Fungi</taxon>
        <taxon>Fungi incertae sedis</taxon>
        <taxon>Zoopagomycota</taxon>
        <taxon>Kickxellomycotina</taxon>
        <taxon>Harpellomycetes</taxon>
        <taxon>Harpellales</taxon>
        <taxon>Legeriomycetaceae</taxon>
        <taxon>Smittium</taxon>
    </lineage>
</organism>
<keyword evidence="4" id="KW-1185">Reference proteome</keyword>
<dbReference type="OrthoDB" id="10339661at2759"/>
<comment type="caution">
    <text evidence="3">The sequence shown here is derived from an EMBL/GenBank/DDBJ whole genome shotgun (WGS) entry which is preliminary data.</text>
</comment>
<dbReference type="PANTHER" id="PTHR12696">
    <property type="entry name" value="TIP120"/>
    <property type="match status" value="1"/>
</dbReference>
<dbReference type="SUPFAM" id="SSF48371">
    <property type="entry name" value="ARM repeat"/>
    <property type="match status" value="1"/>
</dbReference>
<gene>
    <name evidence="3" type="ORF">AYI69_g1338</name>
</gene>
<dbReference type="Proteomes" id="UP000187429">
    <property type="component" value="Unassembled WGS sequence"/>
</dbReference>
<name>A0A1R1YQK6_9FUNG</name>
<reference evidence="4" key="1">
    <citation type="submission" date="2017-01" db="EMBL/GenBank/DDBJ databases">
        <authorList>
            <person name="Wang Y."/>
            <person name="White M."/>
            <person name="Kvist S."/>
            <person name="Moncalvo J.-M."/>
        </authorList>
    </citation>
    <scope>NUCLEOTIDE SEQUENCE [LARGE SCALE GENOMIC DNA]</scope>
    <source>
        <strain evidence="4">ID-206-W2</strain>
    </source>
</reference>
<accession>A0A1R1YQK6</accession>
<dbReference type="InterPro" id="IPR039852">
    <property type="entry name" value="CAND1/CAND2"/>
</dbReference>
<evidence type="ECO:0000256" key="1">
    <source>
        <dbReference type="ARBA" id="ARBA00022737"/>
    </source>
</evidence>
<dbReference type="InterPro" id="IPR016024">
    <property type="entry name" value="ARM-type_fold"/>
</dbReference>
<keyword evidence="2" id="KW-0833">Ubl conjugation pathway</keyword>
<dbReference type="InterPro" id="IPR011989">
    <property type="entry name" value="ARM-like"/>
</dbReference>
<dbReference type="GO" id="GO:0010265">
    <property type="term" value="P:SCF complex assembly"/>
    <property type="evidence" value="ECO:0007669"/>
    <property type="project" value="InterPro"/>
</dbReference>
<keyword evidence="1" id="KW-0677">Repeat</keyword>
<dbReference type="Gene3D" id="1.25.10.10">
    <property type="entry name" value="Leucine-rich Repeat Variant"/>
    <property type="match status" value="1"/>
</dbReference>
<sequence>MNLAITSALDSIIISDHLVCIAAYKKIIEEVSKNAKKQQILESTFLSPLISKISSVPTNDPEFKRYFEIIFIILKNSTSAELDLEVSTKISDLLLTSLFNQPSIPARQVVSSIATTARKLNFACLNPFLQTLTTNAQNESVDQDQLIILQAIYNLISNTQVNSINDYSPVISLSLNLLDSDNLPTQTQSLQILQAIFEKSSKINITTIETIYNSCKPLICLDLSTNHDFNDTSDTEFDFEDDQFDLDNFDSSDDESWKIRSASTRLIFSIIKYAESYSHTFPETIFPINYLYNLAFDRFDDSESVVRSLLLSELTALVNSISPIKYSRNGYIIDSQEHARTVFESFTSSCLVKSPSKSAETIGLELSAFESLLKLSQHHSQPFVHTFLSNLFSSVGNLSTLNLSPNTSNSSFYPPGLNAQILRLIYSLYINNSVPGINNDQNQIHGKNLPGPPTNLPNTQPANLFVLELTLETALVILKGKNSSEAQVSAETISIILSSLVNASIDLKNYSNLNVLVYDTLKASTDIVYSSFDLDLVKKCLILIPSSLILLRNCVNAIEISSTLEKIFKSCDQHQSISPNSLATVSTILSDPILSHKISNLDIIDSIFISVTNLLDSNPKQLSITSFKILSQLTNIILSPSFDANTIARFATDFSQVVSKFLNPSLPENDTFACIQFLSLFANKVGQQNIKEISDKVLASLIFRSNELAYDASKLSASLKAIFFQFGSALSLNNAVFDHQLNQFFISARNYNKVVGSDKSFAAFANCVSSFVSGAISSNPSNADSTLQPVLDFTLSNLNELLNGCSMYCFSTYIAGDLISNQCFSGFKTEIVNYLGGLVVDNQITNAIEIFSESSINKSNVIESISYAAAKAFSCDYDLVSETLSKATEHCLANQSDNSSYQEILIKSFQTYTSMCCSSSNPCINTQTANLIISAVLNLIAEIDLNSIKSAEKCTEWSKVLGNIIFAHPLETVFQIKNHLLNLTKNSEFVEYAIIYSLRYKFDDLVSSGKIDVFRMIYGDAISSSVYRISNTKPSLNKNCNGSQDRPEIELNSSAQASNSADASEAVSALNELMISSMFKITSKSVKVATEALLLASAFFGYISNSSSSCHIGLSLFPSKLYFDAVLGFDIQQESLYIGKMDFTLWASNLFELAKVNTALIKIEKIGPFSQVTDLGAEIRKLCVSNLDLLFNLFGLELALVNSPDSIAFSKQTSCEEKVLCGKKRDKNGHFIECASSSANALDDGNADTGAQLPNNEAEKMVFFDALVEGLNVHDQQIFIDTCSILAKVCACFYSELGTNPVSSTSSPANTASSYANAQLLSSSNNYFLSSILSIASDSRSISPIFTNCKPKIFANSHLVLPATRCMFTDYIAKFDAAIDKIDAVSSKPSDSKLVTGLLDAAKRNAIKTKNVLWNRNI</sequence>
<protein>
    <submittedName>
        <fullName evidence="3">Uncharacterized protein</fullName>
    </submittedName>
</protein>